<evidence type="ECO:0000256" key="1">
    <source>
        <dbReference type="ARBA" id="ARBA00022443"/>
    </source>
</evidence>
<dbReference type="OrthoDB" id="2125642at2759"/>
<dbReference type="AlphaFoldDB" id="A0A1Y1XKY6"/>
<keyword evidence="6" id="KW-1185">Reference proteome</keyword>
<dbReference type="SUPFAM" id="SSF50044">
    <property type="entry name" value="SH3-domain"/>
    <property type="match status" value="1"/>
</dbReference>
<dbReference type="Proteomes" id="UP000193944">
    <property type="component" value="Unassembled WGS sequence"/>
</dbReference>
<dbReference type="SMART" id="SM00326">
    <property type="entry name" value="SH3"/>
    <property type="match status" value="1"/>
</dbReference>
<protein>
    <recommendedName>
        <fullName evidence="4">SH3 domain-containing protein</fullName>
    </recommendedName>
</protein>
<sequence>MKILNITSIIRNFFFTVNNINNNNQSYYHNHTLIKKSIYSFYSKRIYHLLLLYLFCLKGIEANNSTDYTCLSLLSSSVCTEWPNNYVSVSSKWTVAMLDADLKTWKDSSWHIKDFNNNYGCFWNGRGLQYLYTFSCFRMLFEKDNDCNNINRSSDKSRSNVIPICKTTCEAYYHSLKTIFNDEKQCPPTIEHYIKILKKNDDKKVLEKNESDLIHLNEIYMVEALNARSKTLQDINEYCNEYSTEDNCINDVVDERNFCGFSPNSINSFLEYCSEHSNAECCKNKLEDMPFTKSSKLKLSIWSIICILIHLPLMTIIFGFMHYKNRRLEKYMDPKLLNPDGLATFNKHIVIHPYNPIIEDEIKLNIGDIILIQDIFNDGWVHGINCTSNTEGTFPVACISPYELGNFNESSSVS</sequence>
<dbReference type="Pfam" id="PF00018">
    <property type="entry name" value="SH3_1"/>
    <property type="match status" value="1"/>
</dbReference>
<evidence type="ECO:0000313" key="6">
    <source>
        <dbReference type="Proteomes" id="UP000193944"/>
    </source>
</evidence>
<gene>
    <name evidence="5" type="ORF">BCR32DRAFT_265063</name>
</gene>
<keyword evidence="3" id="KW-0472">Membrane</keyword>
<keyword evidence="3" id="KW-0812">Transmembrane</keyword>
<keyword evidence="3" id="KW-1133">Transmembrane helix</keyword>
<comment type="caution">
    <text evidence="5">The sequence shown here is derived from an EMBL/GenBank/DDBJ whole genome shotgun (WGS) entry which is preliminary data.</text>
</comment>
<feature type="transmembrane region" description="Helical" evidence="3">
    <location>
        <begin position="299"/>
        <end position="323"/>
    </location>
</feature>
<dbReference type="InterPro" id="IPR036028">
    <property type="entry name" value="SH3-like_dom_sf"/>
</dbReference>
<dbReference type="Gene3D" id="2.30.30.40">
    <property type="entry name" value="SH3 Domains"/>
    <property type="match status" value="1"/>
</dbReference>
<organism evidence="5 6">
    <name type="scientific">Anaeromyces robustus</name>
    <dbReference type="NCBI Taxonomy" id="1754192"/>
    <lineage>
        <taxon>Eukaryota</taxon>
        <taxon>Fungi</taxon>
        <taxon>Fungi incertae sedis</taxon>
        <taxon>Chytridiomycota</taxon>
        <taxon>Chytridiomycota incertae sedis</taxon>
        <taxon>Neocallimastigomycetes</taxon>
        <taxon>Neocallimastigales</taxon>
        <taxon>Neocallimastigaceae</taxon>
        <taxon>Anaeromyces</taxon>
    </lineage>
</organism>
<proteinExistence type="predicted"/>
<name>A0A1Y1XKY6_9FUNG</name>
<dbReference type="PROSITE" id="PS50002">
    <property type="entry name" value="SH3"/>
    <property type="match status" value="1"/>
</dbReference>
<feature type="domain" description="SH3" evidence="4">
    <location>
        <begin position="343"/>
        <end position="404"/>
    </location>
</feature>
<accession>A0A1Y1XKY6</accession>
<keyword evidence="1 2" id="KW-0728">SH3 domain</keyword>
<dbReference type="InterPro" id="IPR001452">
    <property type="entry name" value="SH3_domain"/>
</dbReference>
<evidence type="ECO:0000256" key="3">
    <source>
        <dbReference type="SAM" id="Phobius"/>
    </source>
</evidence>
<reference evidence="5 6" key="1">
    <citation type="submission" date="2016-08" db="EMBL/GenBank/DDBJ databases">
        <title>A Parts List for Fungal Cellulosomes Revealed by Comparative Genomics.</title>
        <authorList>
            <consortium name="DOE Joint Genome Institute"/>
            <person name="Haitjema C.H."/>
            <person name="Gilmore S.P."/>
            <person name="Henske J.K."/>
            <person name="Solomon K.V."/>
            <person name="De Groot R."/>
            <person name="Kuo A."/>
            <person name="Mondo S.J."/>
            <person name="Salamov A.A."/>
            <person name="Labutti K."/>
            <person name="Zhao Z."/>
            <person name="Chiniquy J."/>
            <person name="Barry K."/>
            <person name="Brewer H.M."/>
            <person name="Purvine S.O."/>
            <person name="Wright A.T."/>
            <person name="Boxma B."/>
            <person name="Van Alen T."/>
            <person name="Hackstein J.H."/>
            <person name="Baker S.E."/>
            <person name="Grigoriev I.V."/>
            <person name="O'Malley M.A."/>
        </authorList>
    </citation>
    <scope>NUCLEOTIDE SEQUENCE [LARGE SCALE GENOMIC DNA]</scope>
    <source>
        <strain evidence="5 6">S4</strain>
    </source>
</reference>
<dbReference type="EMBL" id="MCFG01000022">
    <property type="protein sequence ID" value="ORX86372.1"/>
    <property type="molecule type" value="Genomic_DNA"/>
</dbReference>
<evidence type="ECO:0000313" key="5">
    <source>
        <dbReference type="EMBL" id="ORX86372.1"/>
    </source>
</evidence>
<dbReference type="STRING" id="1754192.A0A1Y1XKY6"/>
<evidence type="ECO:0000256" key="2">
    <source>
        <dbReference type="PROSITE-ProRule" id="PRU00192"/>
    </source>
</evidence>
<evidence type="ECO:0000259" key="4">
    <source>
        <dbReference type="PROSITE" id="PS50002"/>
    </source>
</evidence>
<reference evidence="5 6" key="2">
    <citation type="submission" date="2016-08" db="EMBL/GenBank/DDBJ databases">
        <title>Pervasive Adenine N6-methylation of Active Genes in Fungi.</title>
        <authorList>
            <consortium name="DOE Joint Genome Institute"/>
            <person name="Mondo S.J."/>
            <person name="Dannebaum R.O."/>
            <person name="Kuo R.C."/>
            <person name="Labutti K."/>
            <person name="Haridas S."/>
            <person name="Kuo A."/>
            <person name="Salamov A."/>
            <person name="Ahrendt S.R."/>
            <person name="Lipzen A."/>
            <person name="Sullivan W."/>
            <person name="Andreopoulos W.B."/>
            <person name="Clum A."/>
            <person name="Lindquist E."/>
            <person name="Daum C."/>
            <person name="Ramamoorthy G.K."/>
            <person name="Gryganskyi A."/>
            <person name="Culley D."/>
            <person name="Magnuson J.K."/>
            <person name="James T.Y."/>
            <person name="O'Malley M.A."/>
            <person name="Stajich J.E."/>
            <person name="Spatafora J.W."/>
            <person name="Visel A."/>
            <person name="Grigoriev I.V."/>
        </authorList>
    </citation>
    <scope>NUCLEOTIDE SEQUENCE [LARGE SCALE GENOMIC DNA]</scope>
    <source>
        <strain evidence="5 6">S4</strain>
    </source>
</reference>